<protein>
    <submittedName>
        <fullName evidence="4">TetR/AcrR family transcriptional regulator</fullName>
    </submittedName>
</protein>
<dbReference type="InterPro" id="IPR001647">
    <property type="entry name" value="HTH_TetR"/>
</dbReference>
<dbReference type="EMBL" id="JBHTOI010000032">
    <property type="protein sequence ID" value="MFD1418036.1"/>
    <property type="molecule type" value="Genomic_DNA"/>
</dbReference>
<keyword evidence="5" id="KW-1185">Reference proteome</keyword>
<sequence>MNQTASYLLKVLEKELSKKRLDKFTMADLIRSSGVKRSTIYYYFGDLNEVYDAYLENLLTRRIVLTNINEQISELVYFISNKEILCLNLYNLTKAQVRRNHFLKLLSESFQQFDLCSEEQGTYLVGGFLFILINWFDTELDEHNRIILKQLLDYVEFVRTRK</sequence>
<evidence type="ECO:0000256" key="1">
    <source>
        <dbReference type="ARBA" id="ARBA00023125"/>
    </source>
</evidence>
<dbReference type="RefSeq" id="WP_164505353.1">
    <property type="nucleotide sequence ID" value="NZ_JBHTOI010000032.1"/>
</dbReference>
<dbReference type="SUPFAM" id="SSF46689">
    <property type="entry name" value="Homeodomain-like"/>
    <property type="match status" value="1"/>
</dbReference>
<proteinExistence type="predicted"/>
<dbReference type="PROSITE" id="PS50977">
    <property type="entry name" value="HTH_TETR_2"/>
    <property type="match status" value="1"/>
</dbReference>
<evidence type="ECO:0000313" key="4">
    <source>
        <dbReference type="EMBL" id="MFD1418036.1"/>
    </source>
</evidence>
<comment type="caution">
    <text evidence="4">The sequence shown here is derived from an EMBL/GenBank/DDBJ whole genome shotgun (WGS) entry which is preliminary data.</text>
</comment>
<evidence type="ECO:0000259" key="3">
    <source>
        <dbReference type="PROSITE" id="PS50977"/>
    </source>
</evidence>
<feature type="domain" description="HTH tetR-type" evidence="3">
    <location>
        <begin position="2"/>
        <end position="62"/>
    </location>
</feature>
<feature type="DNA-binding region" description="H-T-H motif" evidence="2">
    <location>
        <begin position="25"/>
        <end position="44"/>
    </location>
</feature>
<evidence type="ECO:0000256" key="2">
    <source>
        <dbReference type="PROSITE-ProRule" id="PRU00335"/>
    </source>
</evidence>
<dbReference type="Proteomes" id="UP001597251">
    <property type="component" value="Unassembled WGS sequence"/>
</dbReference>
<dbReference type="Gene3D" id="1.10.357.10">
    <property type="entry name" value="Tetracycline Repressor, domain 2"/>
    <property type="match status" value="1"/>
</dbReference>
<dbReference type="Pfam" id="PF00440">
    <property type="entry name" value="TetR_N"/>
    <property type="match status" value="1"/>
</dbReference>
<reference evidence="5" key="1">
    <citation type="journal article" date="2019" name="Int. J. Syst. Evol. Microbiol.">
        <title>The Global Catalogue of Microorganisms (GCM) 10K type strain sequencing project: providing services to taxonomists for standard genome sequencing and annotation.</title>
        <authorList>
            <consortium name="The Broad Institute Genomics Platform"/>
            <consortium name="The Broad Institute Genome Sequencing Center for Infectious Disease"/>
            <person name="Wu L."/>
            <person name="Ma J."/>
        </authorList>
    </citation>
    <scope>NUCLEOTIDE SEQUENCE [LARGE SCALE GENOMIC DNA]</scope>
    <source>
        <strain evidence="5">CCM 8936</strain>
    </source>
</reference>
<accession>A0ABW4BT08</accession>
<name>A0ABW4BT08_9LACO</name>
<gene>
    <name evidence="4" type="ORF">ACFQ42_04715</name>
</gene>
<dbReference type="InterPro" id="IPR009057">
    <property type="entry name" value="Homeodomain-like_sf"/>
</dbReference>
<evidence type="ECO:0000313" key="5">
    <source>
        <dbReference type="Proteomes" id="UP001597251"/>
    </source>
</evidence>
<organism evidence="4 5">
    <name type="scientific">Companilactobacillus keshanensis</name>
    <dbReference type="NCBI Taxonomy" id="2486003"/>
    <lineage>
        <taxon>Bacteria</taxon>
        <taxon>Bacillati</taxon>
        <taxon>Bacillota</taxon>
        <taxon>Bacilli</taxon>
        <taxon>Lactobacillales</taxon>
        <taxon>Lactobacillaceae</taxon>
        <taxon>Companilactobacillus</taxon>
    </lineage>
</organism>
<keyword evidence="1 2" id="KW-0238">DNA-binding</keyword>